<comment type="caution">
    <text evidence="2">The sequence shown here is derived from an EMBL/GenBank/DDBJ whole genome shotgun (WGS) entry which is preliminary data.</text>
</comment>
<keyword evidence="3" id="KW-1185">Reference proteome</keyword>
<dbReference type="RefSeq" id="WP_225239888.1">
    <property type="nucleotide sequence ID" value="NZ_JAHYBX010000008.1"/>
</dbReference>
<proteinExistence type="predicted"/>
<sequence length="174" mass="18980">MRPADAAPGWQCPGCAAREARAAAHCARQDRRPPLHSPAPVRKTRFGWLLLALIVLAGGWALNRHIEGRYTTLPADARAAERRADMERGVATLDAALQESRVDAGLLAQLSGRLEHSCARNRYGLSEHACKALLREREDACAAATARRFPGQIGNTERLQELTVAYVGCIFEGQ</sequence>
<evidence type="ECO:0000313" key="2">
    <source>
        <dbReference type="EMBL" id="MCA1857693.1"/>
    </source>
</evidence>
<keyword evidence="1" id="KW-0812">Transmembrane</keyword>
<dbReference type="Proteomes" id="UP001198602">
    <property type="component" value="Unassembled WGS sequence"/>
</dbReference>
<name>A0ABS7YDB5_9BURK</name>
<protein>
    <submittedName>
        <fullName evidence="2">Uncharacterized protein</fullName>
    </submittedName>
</protein>
<dbReference type="EMBL" id="JAHYBX010000008">
    <property type="protein sequence ID" value="MCA1857693.1"/>
    <property type="molecule type" value="Genomic_DNA"/>
</dbReference>
<keyword evidence="1" id="KW-1133">Transmembrane helix</keyword>
<evidence type="ECO:0000256" key="1">
    <source>
        <dbReference type="SAM" id="Phobius"/>
    </source>
</evidence>
<accession>A0ABS7YDB5</accession>
<evidence type="ECO:0000313" key="3">
    <source>
        <dbReference type="Proteomes" id="UP001198602"/>
    </source>
</evidence>
<feature type="transmembrane region" description="Helical" evidence="1">
    <location>
        <begin position="46"/>
        <end position="63"/>
    </location>
</feature>
<gene>
    <name evidence="2" type="ORF">LE190_17395</name>
</gene>
<keyword evidence="1" id="KW-0472">Membrane</keyword>
<organism evidence="2 3">
    <name type="scientific">Massilia hydrophila</name>
    <dbReference type="NCBI Taxonomy" id="3044279"/>
    <lineage>
        <taxon>Bacteria</taxon>
        <taxon>Pseudomonadati</taxon>
        <taxon>Pseudomonadota</taxon>
        <taxon>Betaproteobacteria</taxon>
        <taxon>Burkholderiales</taxon>
        <taxon>Oxalobacteraceae</taxon>
        <taxon>Telluria group</taxon>
        <taxon>Massilia</taxon>
    </lineage>
</organism>
<reference evidence="2 3" key="1">
    <citation type="submission" date="2021-07" db="EMBL/GenBank/DDBJ databases">
        <title>Characterization of Violacein-producing bacteria and related species.</title>
        <authorList>
            <person name="Wilson H.S."/>
            <person name="De Leon M.E."/>
        </authorList>
    </citation>
    <scope>NUCLEOTIDE SEQUENCE [LARGE SCALE GENOMIC DNA]</scope>
    <source>
        <strain evidence="2 3">HSC-2F05</strain>
    </source>
</reference>